<dbReference type="PANTHER" id="PTHR14969">
    <property type="entry name" value="SPHINGOSINE-1-PHOSPHATE PHOSPHOHYDROLASE"/>
    <property type="match status" value="1"/>
</dbReference>
<dbReference type="InterPro" id="IPR000326">
    <property type="entry name" value="PAP2/HPO"/>
</dbReference>
<name>A0AAU6PA00_9FLAO</name>
<feature type="signal peptide" evidence="1">
    <location>
        <begin position="1"/>
        <end position="18"/>
    </location>
</feature>
<accession>A0AAU6PA00</accession>
<evidence type="ECO:0000259" key="2">
    <source>
        <dbReference type="SMART" id="SM00014"/>
    </source>
</evidence>
<dbReference type="RefSeq" id="WP_338733709.1">
    <property type="nucleotide sequence ID" value="NZ_CP136924.1"/>
</dbReference>
<gene>
    <name evidence="4" type="ORF">R3L15_05395</name>
    <name evidence="3" type="ORF">R3L16_02005</name>
</gene>
<dbReference type="Proteomes" id="UP001368318">
    <property type="component" value="Chromosome"/>
</dbReference>
<dbReference type="KEGG" id="mcaa:R3L15_05395"/>
<evidence type="ECO:0000313" key="3">
    <source>
        <dbReference type="EMBL" id="WXA03266.1"/>
    </source>
</evidence>
<dbReference type="Gene3D" id="1.20.144.10">
    <property type="entry name" value="Phosphatidic acid phosphatase type 2/haloperoxidase"/>
    <property type="match status" value="1"/>
</dbReference>
<feature type="chain" id="PRO_5044713029" evidence="1">
    <location>
        <begin position="19"/>
        <end position="283"/>
    </location>
</feature>
<dbReference type="EMBL" id="CP136924">
    <property type="protein sequence ID" value="WXA03266.1"/>
    <property type="molecule type" value="Genomic_DNA"/>
</dbReference>
<dbReference type="PANTHER" id="PTHR14969:SF13">
    <property type="entry name" value="AT30094P"/>
    <property type="match status" value="1"/>
</dbReference>
<protein>
    <submittedName>
        <fullName evidence="4">Phosphatase PAP2 family protein</fullName>
    </submittedName>
</protein>
<evidence type="ECO:0000313" key="5">
    <source>
        <dbReference type="Proteomes" id="UP001368318"/>
    </source>
</evidence>
<dbReference type="SUPFAM" id="SSF48317">
    <property type="entry name" value="Acid phosphatase/Vanadium-dependent haloperoxidase"/>
    <property type="match status" value="1"/>
</dbReference>
<dbReference type="AlphaFoldDB" id="A0AAU6PA00"/>
<dbReference type="SMART" id="SM00014">
    <property type="entry name" value="acidPPc"/>
    <property type="match status" value="1"/>
</dbReference>
<sequence length="283" mass="31511">MKRFFLSCVFFYCGFAFSQINTIEQTSDSLPSQQTTWEKIKYDGVSAFKGITHVYSKPFHWEGDDWLTAGAIIAGEALFYSVDTDLDTYFGNQGKDIPDGIKEFGWYLGKPQYNYLIIGGIYAGGLLTKNEKVRRTGVLMISSATATGVFQTVMKTVVGRARPGAGLGKHDFEMFSSKASHHSFPSGHAMLSMTLAHSLAKQFDNIWLKAGIYAVGSITPLSRMWDRAHWATDVVFGTVISILTVDSIDNYLNKANRYPEATKNKISWRFKAGYNTFGVVGTF</sequence>
<keyword evidence="1" id="KW-0732">Signal</keyword>
<feature type="domain" description="Phosphatidic acid phosphatase type 2/haloperoxidase" evidence="2">
    <location>
        <begin position="138"/>
        <end position="249"/>
    </location>
</feature>
<proteinExistence type="predicted"/>
<dbReference type="CDD" id="cd01610">
    <property type="entry name" value="PAP2_like"/>
    <property type="match status" value="1"/>
</dbReference>
<dbReference type="Pfam" id="PF01569">
    <property type="entry name" value="PAP2"/>
    <property type="match status" value="1"/>
</dbReference>
<organism evidence="4">
    <name type="scientific">Mangrovimonas cancribranchiae</name>
    <dbReference type="NCBI Taxonomy" id="3080055"/>
    <lineage>
        <taxon>Bacteria</taxon>
        <taxon>Pseudomonadati</taxon>
        <taxon>Bacteroidota</taxon>
        <taxon>Flavobacteriia</taxon>
        <taxon>Flavobacteriales</taxon>
        <taxon>Flavobacteriaceae</taxon>
        <taxon>Mangrovimonas</taxon>
    </lineage>
</organism>
<dbReference type="EMBL" id="CP136925">
    <property type="protein sequence ID" value="WXA14312.1"/>
    <property type="molecule type" value="Genomic_DNA"/>
</dbReference>
<evidence type="ECO:0000313" key="4">
    <source>
        <dbReference type="EMBL" id="WXA14312.1"/>
    </source>
</evidence>
<keyword evidence="5" id="KW-1185">Reference proteome</keyword>
<reference evidence="4 5" key="1">
    <citation type="submission" date="2023-10" db="EMBL/GenBank/DDBJ databases">
        <title>Culture-based analysis of two novel bacteria associated with mangrove crab gills.</title>
        <authorList>
            <person name="Yang X."/>
            <person name="Garuglieri E."/>
            <person name="Van Goethem M.W."/>
            <person name="Fusi M."/>
            <person name="Marasco R."/>
            <person name="Daffonchio D.G."/>
        </authorList>
    </citation>
    <scope>NUCLEOTIDE SEQUENCE</scope>
    <source>
        <strain evidence="4">UG2-1</strain>
        <strain evidence="3">UG2-2</strain>
        <strain evidence="5">UG2_2</strain>
    </source>
</reference>
<dbReference type="InterPro" id="IPR036938">
    <property type="entry name" value="PAP2/HPO_sf"/>
</dbReference>
<evidence type="ECO:0000256" key="1">
    <source>
        <dbReference type="SAM" id="SignalP"/>
    </source>
</evidence>